<keyword evidence="4" id="KW-0539">Nucleus</keyword>
<dbReference type="PANTHER" id="PTHR13408:SF0">
    <property type="entry name" value="DNA-DIRECTED RNA POLYMERASE III SUBUNIT RPC4"/>
    <property type="match status" value="1"/>
</dbReference>
<dbReference type="GO" id="GO:0003677">
    <property type="term" value="F:DNA binding"/>
    <property type="evidence" value="ECO:0007669"/>
    <property type="project" value="InterPro"/>
</dbReference>
<feature type="compositionally biased region" description="Low complexity" evidence="5">
    <location>
        <begin position="123"/>
        <end position="140"/>
    </location>
</feature>
<feature type="compositionally biased region" description="Polar residues" evidence="5">
    <location>
        <begin position="92"/>
        <end position="108"/>
    </location>
</feature>
<dbReference type="Pfam" id="PF05132">
    <property type="entry name" value="RNA_pol_Rpc4"/>
    <property type="match status" value="1"/>
</dbReference>
<dbReference type="VEuPathDB" id="ToxoDB:CSUI_004928"/>
<keyword evidence="7" id="KW-1185">Reference proteome</keyword>
<keyword evidence="3" id="KW-0804">Transcription</keyword>
<feature type="compositionally biased region" description="Pro residues" evidence="5">
    <location>
        <begin position="532"/>
        <end position="545"/>
    </location>
</feature>
<dbReference type="AlphaFoldDB" id="A0A2C6KWZ6"/>
<dbReference type="OrthoDB" id="5836119at2759"/>
<feature type="compositionally biased region" description="Gly residues" evidence="5">
    <location>
        <begin position="260"/>
        <end position="271"/>
    </location>
</feature>
<evidence type="ECO:0000313" key="7">
    <source>
        <dbReference type="Proteomes" id="UP000221165"/>
    </source>
</evidence>
<feature type="region of interest" description="Disordered" evidence="5">
    <location>
        <begin position="1"/>
        <end position="54"/>
    </location>
</feature>
<proteinExistence type="predicted"/>
<evidence type="ECO:0000256" key="3">
    <source>
        <dbReference type="ARBA" id="ARBA00023163"/>
    </source>
</evidence>
<feature type="compositionally biased region" description="Basic and acidic residues" evidence="5">
    <location>
        <begin position="183"/>
        <end position="195"/>
    </location>
</feature>
<feature type="compositionally biased region" description="Basic and acidic residues" evidence="5">
    <location>
        <begin position="475"/>
        <end position="488"/>
    </location>
</feature>
<feature type="compositionally biased region" description="Polar residues" evidence="5">
    <location>
        <begin position="150"/>
        <end position="159"/>
    </location>
</feature>
<reference evidence="6 7" key="1">
    <citation type="journal article" date="2017" name="Int. J. Parasitol.">
        <title>The genome of the protozoan parasite Cystoisospora suis and a reverse vaccinology approach to identify vaccine candidates.</title>
        <authorList>
            <person name="Palmieri N."/>
            <person name="Shrestha A."/>
            <person name="Ruttkowski B."/>
            <person name="Beck T."/>
            <person name="Vogl C."/>
            <person name="Tomley F."/>
            <person name="Blake D.P."/>
            <person name="Joachim A."/>
        </authorList>
    </citation>
    <scope>NUCLEOTIDE SEQUENCE [LARGE SCALE GENOMIC DNA]</scope>
    <source>
        <strain evidence="6 7">Wien I</strain>
    </source>
</reference>
<dbReference type="PANTHER" id="PTHR13408">
    <property type="entry name" value="DNA-DIRECTED RNA POLYMERASE III"/>
    <property type="match status" value="1"/>
</dbReference>
<name>A0A2C6KWZ6_9APIC</name>
<evidence type="ECO:0000256" key="2">
    <source>
        <dbReference type="ARBA" id="ARBA00022478"/>
    </source>
</evidence>
<gene>
    <name evidence="6" type="ORF">CSUI_004928</name>
</gene>
<feature type="compositionally biased region" description="Basic and acidic residues" evidence="5">
    <location>
        <begin position="586"/>
        <end position="626"/>
    </location>
</feature>
<accession>A0A2C6KWZ6</accession>
<evidence type="ECO:0000256" key="4">
    <source>
        <dbReference type="ARBA" id="ARBA00023242"/>
    </source>
</evidence>
<keyword evidence="2" id="KW-0240">DNA-directed RNA polymerase</keyword>
<feature type="region of interest" description="Disordered" evidence="5">
    <location>
        <begin position="228"/>
        <end position="273"/>
    </location>
</feature>
<dbReference type="Proteomes" id="UP000221165">
    <property type="component" value="Unassembled WGS sequence"/>
</dbReference>
<feature type="region of interest" description="Disordered" evidence="5">
    <location>
        <begin position="459"/>
        <end position="545"/>
    </location>
</feature>
<evidence type="ECO:0000256" key="5">
    <source>
        <dbReference type="SAM" id="MobiDB-lite"/>
    </source>
</evidence>
<sequence>MESRRDTAEQHPSGSSGGSSFSSSGPPGSELGAQKSLKRIKAEAISNDGGQTPLALRTTFSYNTPLSMQFYGHRRIAGATPLSAPSLSSSTCQTGGLNSPPYASSLSLSQSAGTPTTSPPPTGHHLSPPTTSPSRSILTPAGIKTERTYGLTSSSSTAPASRKFVPNLGTLHRAQTTSPLRELGGDDKKGNKEEGVKKEVIGGDGHKKSNLNAFLLRSLDHTVLKGVTNAGRDGRSPPFNRPFPGMYPGGVGSQGSSPTPGGGTPGLGGGSHMMRRPLLHMVSPAAIRESNLRLMQQQKLAKDGRKKSRKLMEISWIGCGGGDDDPDNKDDNSSNLGGAYTPVSLPFVVREDDDVDEDETQGHGRKREPPGGPCGGHSGSIGERRPDRRTSRRPTARHVEESNRFAAGLLLVNDDQDAKKDGKFTDTWELAEDEQSGKGTDFLHICLPFLFPPMDRQAMEEARQARASRANAGEGDEKERSDKAKHTSDCNSSSSADKKRGGGKDETKENAAGAAGGAKKGIGANRGSREPPAAPLGPSPALPLPSLPEGRIGKLLVHRSGRVELRLLCQKKKETAASGDDTENGGGEREKNLEERTTGDSKDDVVMGEDCNGKTKEKRTTKTTPRDDEDAGICFEVNVGSECTFAQEVGCLVEDTSEFVFLGRCSKRMVIAPDIRRCLRSVASA</sequence>
<comment type="subcellular location">
    <subcellularLocation>
        <location evidence="1">Nucleus</location>
    </subcellularLocation>
</comment>
<dbReference type="GO" id="GO:0042797">
    <property type="term" value="P:tRNA transcription by RNA polymerase III"/>
    <property type="evidence" value="ECO:0007669"/>
    <property type="project" value="TreeGrafter"/>
</dbReference>
<feature type="region of interest" description="Disordered" evidence="5">
    <location>
        <begin position="82"/>
        <end position="195"/>
    </location>
</feature>
<feature type="region of interest" description="Disordered" evidence="5">
    <location>
        <begin position="574"/>
        <end position="627"/>
    </location>
</feature>
<dbReference type="GO" id="GO:0005666">
    <property type="term" value="C:RNA polymerase III complex"/>
    <property type="evidence" value="ECO:0007669"/>
    <property type="project" value="InterPro"/>
</dbReference>
<dbReference type="InterPro" id="IPR007811">
    <property type="entry name" value="RPC4"/>
</dbReference>
<protein>
    <submittedName>
        <fullName evidence="6">Rna polymerase iii rpc4</fullName>
    </submittedName>
</protein>
<evidence type="ECO:0000313" key="6">
    <source>
        <dbReference type="EMBL" id="PHJ21229.1"/>
    </source>
</evidence>
<comment type="caution">
    <text evidence="6">The sequence shown here is derived from an EMBL/GenBank/DDBJ whole genome shotgun (WGS) entry which is preliminary data.</text>
</comment>
<feature type="compositionally biased region" description="Basic and acidic residues" evidence="5">
    <location>
        <begin position="496"/>
        <end position="509"/>
    </location>
</feature>
<dbReference type="GeneID" id="94428320"/>
<dbReference type="EMBL" id="MIGC01002360">
    <property type="protein sequence ID" value="PHJ21229.1"/>
    <property type="molecule type" value="Genomic_DNA"/>
</dbReference>
<feature type="compositionally biased region" description="Low complexity" evidence="5">
    <location>
        <begin position="12"/>
        <end position="29"/>
    </location>
</feature>
<feature type="compositionally biased region" description="Low complexity" evidence="5">
    <location>
        <begin position="82"/>
        <end position="91"/>
    </location>
</feature>
<feature type="region of interest" description="Disordered" evidence="5">
    <location>
        <begin position="317"/>
        <end position="402"/>
    </location>
</feature>
<dbReference type="RefSeq" id="XP_067922913.1">
    <property type="nucleotide sequence ID" value="XM_068065109.1"/>
</dbReference>
<evidence type="ECO:0000256" key="1">
    <source>
        <dbReference type="ARBA" id="ARBA00004123"/>
    </source>
</evidence>
<organism evidence="6 7">
    <name type="scientific">Cystoisospora suis</name>
    <dbReference type="NCBI Taxonomy" id="483139"/>
    <lineage>
        <taxon>Eukaryota</taxon>
        <taxon>Sar</taxon>
        <taxon>Alveolata</taxon>
        <taxon>Apicomplexa</taxon>
        <taxon>Conoidasida</taxon>
        <taxon>Coccidia</taxon>
        <taxon>Eucoccidiorida</taxon>
        <taxon>Eimeriorina</taxon>
        <taxon>Sarcocystidae</taxon>
        <taxon>Cystoisospora</taxon>
    </lineage>
</organism>